<evidence type="ECO:0000259" key="1">
    <source>
        <dbReference type="PROSITE" id="PS50943"/>
    </source>
</evidence>
<protein>
    <recommendedName>
        <fullName evidence="1">HTH cro/C1-type domain-containing protein</fullName>
    </recommendedName>
</protein>
<dbReference type="SUPFAM" id="SSF47413">
    <property type="entry name" value="lambda repressor-like DNA-binding domains"/>
    <property type="match status" value="1"/>
</dbReference>
<feature type="domain" description="HTH cro/C1-type" evidence="1">
    <location>
        <begin position="11"/>
        <end position="43"/>
    </location>
</feature>
<dbReference type="Gene3D" id="1.10.260.40">
    <property type="entry name" value="lambda repressor-like DNA-binding domains"/>
    <property type="match status" value="1"/>
</dbReference>
<dbReference type="Pfam" id="PF13560">
    <property type="entry name" value="HTH_31"/>
    <property type="match status" value="1"/>
</dbReference>
<evidence type="ECO:0000313" key="2">
    <source>
        <dbReference type="EMBL" id="PLW77871.1"/>
    </source>
</evidence>
<reference evidence="2 3" key="1">
    <citation type="submission" date="2018-01" db="EMBL/GenBank/DDBJ databases">
        <title>The draft genome sequence of Cohaesibacter sp. H1304.</title>
        <authorList>
            <person name="Wang N.-N."/>
            <person name="Du Z.-J."/>
        </authorList>
    </citation>
    <scope>NUCLEOTIDE SEQUENCE [LARGE SCALE GENOMIC DNA]</scope>
    <source>
        <strain evidence="2 3">H1304</strain>
    </source>
</reference>
<dbReference type="EMBL" id="PKUQ01000013">
    <property type="protein sequence ID" value="PLW77871.1"/>
    <property type="molecule type" value="Genomic_DNA"/>
</dbReference>
<dbReference type="PROSITE" id="PS50943">
    <property type="entry name" value="HTH_CROC1"/>
    <property type="match status" value="1"/>
</dbReference>
<dbReference type="Proteomes" id="UP000234881">
    <property type="component" value="Unassembled WGS sequence"/>
</dbReference>
<dbReference type="AlphaFoldDB" id="A0A2N5XTM8"/>
<accession>A0A2N5XTM8</accession>
<dbReference type="CDD" id="cd00093">
    <property type="entry name" value="HTH_XRE"/>
    <property type="match status" value="1"/>
</dbReference>
<dbReference type="OrthoDB" id="8244544at2"/>
<comment type="caution">
    <text evidence="2">The sequence shown here is derived from an EMBL/GenBank/DDBJ whole genome shotgun (WGS) entry which is preliminary data.</text>
</comment>
<dbReference type="InterPro" id="IPR001387">
    <property type="entry name" value="Cro/C1-type_HTH"/>
</dbReference>
<dbReference type="GO" id="GO:0003677">
    <property type="term" value="F:DNA binding"/>
    <property type="evidence" value="ECO:0007669"/>
    <property type="project" value="InterPro"/>
</dbReference>
<organism evidence="2 3">
    <name type="scientific">Cohaesibacter celericrescens</name>
    <dbReference type="NCBI Taxonomy" id="2067669"/>
    <lineage>
        <taxon>Bacteria</taxon>
        <taxon>Pseudomonadati</taxon>
        <taxon>Pseudomonadota</taxon>
        <taxon>Alphaproteobacteria</taxon>
        <taxon>Hyphomicrobiales</taxon>
        <taxon>Cohaesibacteraceae</taxon>
    </lineage>
</organism>
<keyword evidence="3" id="KW-1185">Reference proteome</keyword>
<sequence length="74" mass="8329">MDIVNMANHPLKDWRLTRGWTQTQLGHRIGVTKGAVCKYEQGRPPEWGVMTKLVEVTAGTVTPNDWLPDQEAAQ</sequence>
<evidence type="ECO:0000313" key="3">
    <source>
        <dbReference type="Proteomes" id="UP000234881"/>
    </source>
</evidence>
<dbReference type="InterPro" id="IPR010982">
    <property type="entry name" value="Lambda_DNA-bd_dom_sf"/>
</dbReference>
<gene>
    <name evidence="2" type="ORF">C0081_07025</name>
</gene>
<name>A0A2N5XTM8_9HYPH</name>
<proteinExistence type="predicted"/>